<protein>
    <recommendedName>
        <fullName evidence="11">ATP synthase subunit a</fullName>
    </recommendedName>
</protein>
<accession>A0A0C5AQY4</accession>
<comment type="subcellular location">
    <subcellularLocation>
        <location evidence="1">Membrane</location>
        <topology evidence="1">Multi-pass membrane protein</topology>
    </subcellularLocation>
    <subcellularLocation>
        <location evidence="11">Mitochondrion inner membrane</location>
        <topology evidence="11">Multi-pass membrane protein</topology>
    </subcellularLocation>
</comment>
<keyword evidence="7 12" id="KW-1133">Transmembrane helix</keyword>
<dbReference type="OMA" id="FFDQFMS"/>
<sequence length="221" mass="25722">MMNNLFLIFDPSTSLNFSFNWLVMFSWIFIIPYFYWSCSSLFSISWKKLLKNFFQEIENNLKSHKTKNSLIVTSIFLFILMNNILGLFPYIFTASSHMIFTMFFAFPLWISMIIYLVLNKTNMMMSPLVPWGSPIFLSFFMVFIETVSNLIRPITLSVRLMANMISGHLLIHLLSSISLLGETFLIMSIPLMMILILLETAVAFIQSFVFAILISLYINET</sequence>
<keyword evidence="9 12" id="KW-0472">Membrane</keyword>
<evidence type="ECO:0000256" key="2">
    <source>
        <dbReference type="ARBA" id="ARBA00006810"/>
    </source>
</evidence>
<organism evidence="13">
    <name type="scientific">Dermacentor silvarum</name>
    <name type="common">Tick</name>
    <dbReference type="NCBI Taxonomy" id="543639"/>
    <lineage>
        <taxon>Eukaryota</taxon>
        <taxon>Metazoa</taxon>
        <taxon>Ecdysozoa</taxon>
        <taxon>Arthropoda</taxon>
        <taxon>Chelicerata</taxon>
        <taxon>Arachnida</taxon>
        <taxon>Acari</taxon>
        <taxon>Parasitiformes</taxon>
        <taxon>Ixodida</taxon>
        <taxon>Ixodoidea</taxon>
        <taxon>Ixodidae</taxon>
        <taxon>Rhipicephalinae</taxon>
        <taxon>Dermacentor</taxon>
    </lineage>
</organism>
<dbReference type="RefSeq" id="YP_009122930.1">
    <property type="nucleotide sequence ID" value="NC_026552.1"/>
</dbReference>
<dbReference type="GO" id="GO:0005743">
    <property type="term" value="C:mitochondrial inner membrane"/>
    <property type="evidence" value="ECO:0007669"/>
    <property type="project" value="UniProtKB-SubCell"/>
</dbReference>
<name>A0A0C5AQY4_DERSI</name>
<dbReference type="SUPFAM" id="SSF81336">
    <property type="entry name" value="F1F0 ATP synthase subunit A"/>
    <property type="match status" value="1"/>
</dbReference>
<dbReference type="InterPro" id="IPR035908">
    <property type="entry name" value="F0_ATP_A_sf"/>
</dbReference>
<dbReference type="PANTHER" id="PTHR11410">
    <property type="entry name" value="ATP SYNTHASE SUBUNIT A"/>
    <property type="match status" value="1"/>
</dbReference>
<dbReference type="OrthoDB" id="6511606at2759"/>
<dbReference type="VEuPathDB" id="VectorBase:DSIL_098425"/>
<evidence type="ECO:0000256" key="9">
    <source>
        <dbReference type="ARBA" id="ARBA00023136"/>
    </source>
</evidence>
<keyword evidence="6" id="KW-0375">Hydrogen ion transport</keyword>
<keyword evidence="13" id="KW-0496">Mitochondrion</keyword>
<keyword evidence="3" id="KW-0813">Transport</keyword>
<evidence type="ECO:0000256" key="1">
    <source>
        <dbReference type="ARBA" id="ARBA00004141"/>
    </source>
</evidence>
<dbReference type="NCBIfam" id="TIGR01131">
    <property type="entry name" value="ATP_synt_6_or_A"/>
    <property type="match status" value="1"/>
</dbReference>
<evidence type="ECO:0000256" key="10">
    <source>
        <dbReference type="ARBA" id="ARBA00023310"/>
    </source>
</evidence>
<evidence type="ECO:0000313" key="13">
    <source>
        <dbReference type="EMBL" id="AJK90813.1"/>
    </source>
</evidence>
<dbReference type="Pfam" id="PF00119">
    <property type="entry name" value="ATP-synt_A"/>
    <property type="match status" value="1"/>
</dbReference>
<dbReference type="InterPro" id="IPR023011">
    <property type="entry name" value="ATP_synth_F0_asu_AS"/>
</dbReference>
<dbReference type="GO" id="GO:0046933">
    <property type="term" value="F:proton-transporting ATP synthase activity, rotational mechanism"/>
    <property type="evidence" value="ECO:0007669"/>
    <property type="project" value="TreeGrafter"/>
</dbReference>
<dbReference type="PROSITE" id="PS00449">
    <property type="entry name" value="ATPASE_A"/>
    <property type="match status" value="1"/>
</dbReference>
<feature type="transmembrane region" description="Helical" evidence="12">
    <location>
        <begin position="98"/>
        <end position="118"/>
    </location>
</feature>
<proteinExistence type="inferred from homology"/>
<comment type="similarity">
    <text evidence="2">Belongs to the ATPase A chain family.</text>
</comment>
<geneLocation type="mitochondrion" evidence="13"/>
<evidence type="ECO:0000256" key="3">
    <source>
        <dbReference type="ARBA" id="ARBA00022448"/>
    </source>
</evidence>
<feature type="transmembrane region" description="Helical" evidence="12">
    <location>
        <begin position="70"/>
        <end position="92"/>
    </location>
</feature>
<keyword evidence="10" id="KW-0066">ATP synthesis</keyword>
<evidence type="ECO:0000256" key="6">
    <source>
        <dbReference type="ARBA" id="ARBA00022781"/>
    </source>
</evidence>
<evidence type="ECO:0000256" key="11">
    <source>
        <dbReference type="RuleBase" id="RU004450"/>
    </source>
</evidence>
<dbReference type="InterPro" id="IPR045083">
    <property type="entry name" value="ATP_synth_F0_asu_bact/mt"/>
</dbReference>
<keyword evidence="4" id="KW-0138">CF(0)</keyword>
<dbReference type="Gene3D" id="1.20.120.220">
    <property type="entry name" value="ATP synthase, F0 complex, subunit A"/>
    <property type="match status" value="1"/>
</dbReference>
<dbReference type="CTD" id="4508"/>
<gene>
    <name evidence="13" type="primary">ATP6</name>
</gene>
<dbReference type="InterPro" id="IPR000568">
    <property type="entry name" value="ATP_synth_F0_asu"/>
</dbReference>
<dbReference type="GeneID" id="23630420"/>
<dbReference type="CDD" id="cd00310">
    <property type="entry name" value="ATP-synt_Fo_a_6"/>
    <property type="match status" value="1"/>
</dbReference>
<dbReference type="PRINTS" id="PR00123">
    <property type="entry name" value="ATPASEA"/>
</dbReference>
<dbReference type="EMBL" id="KP258209">
    <property type="protein sequence ID" value="AJK90813.1"/>
    <property type="molecule type" value="Genomic_DNA"/>
</dbReference>
<dbReference type="AlphaFoldDB" id="A0A0C5AQY4"/>
<dbReference type="KEGG" id="dsv:23630420"/>
<evidence type="ECO:0000256" key="7">
    <source>
        <dbReference type="ARBA" id="ARBA00022989"/>
    </source>
</evidence>
<keyword evidence="5 12" id="KW-0812">Transmembrane</keyword>
<evidence type="ECO:0000256" key="4">
    <source>
        <dbReference type="ARBA" id="ARBA00022547"/>
    </source>
</evidence>
<dbReference type="GO" id="GO:0045259">
    <property type="term" value="C:proton-transporting ATP synthase complex"/>
    <property type="evidence" value="ECO:0007669"/>
    <property type="project" value="UniProtKB-KW"/>
</dbReference>
<feature type="transmembrane region" description="Helical" evidence="12">
    <location>
        <begin position="164"/>
        <end position="187"/>
    </location>
</feature>
<feature type="transmembrane region" description="Helical" evidence="12">
    <location>
        <begin position="194"/>
        <end position="218"/>
    </location>
</feature>
<reference evidence="13" key="1">
    <citation type="submission" date="2014-12" db="EMBL/GenBank/DDBJ databases">
        <title>Phylogenetic analysis of Dermacentor (Acari: Ixodida) using mitochondrial genomes.</title>
        <authorList>
            <person name="Chang Q."/>
            <person name="Guo D."/>
            <person name="Wang C."/>
        </authorList>
    </citation>
    <scope>NUCLEOTIDE SEQUENCE</scope>
</reference>
<evidence type="ECO:0000256" key="5">
    <source>
        <dbReference type="ARBA" id="ARBA00022692"/>
    </source>
</evidence>
<evidence type="ECO:0000256" key="12">
    <source>
        <dbReference type="SAM" id="Phobius"/>
    </source>
</evidence>
<feature type="transmembrane region" description="Helical" evidence="12">
    <location>
        <begin position="20"/>
        <end position="44"/>
    </location>
</feature>
<feature type="transmembrane region" description="Helical" evidence="12">
    <location>
        <begin position="125"/>
        <end position="144"/>
    </location>
</feature>
<dbReference type="PANTHER" id="PTHR11410:SF0">
    <property type="entry name" value="ATP SYNTHASE SUBUNIT A"/>
    <property type="match status" value="1"/>
</dbReference>
<keyword evidence="8" id="KW-0406">Ion transport</keyword>
<evidence type="ECO:0000256" key="8">
    <source>
        <dbReference type="ARBA" id="ARBA00023065"/>
    </source>
</evidence>